<dbReference type="CDD" id="cd14748">
    <property type="entry name" value="PBP2_UgpB"/>
    <property type="match status" value="1"/>
</dbReference>
<proteinExistence type="predicted"/>
<evidence type="ECO:0000313" key="2">
    <source>
        <dbReference type="Proteomes" id="UP000516013"/>
    </source>
</evidence>
<reference evidence="1 2" key="1">
    <citation type="submission" date="2020-08" db="EMBL/GenBank/DDBJ databases">
        <title>Complete genome sequence of Raphidiopsis curvispora isolated from drinking water reservoir in South Korea.</title>
        <authorList>
            <person name="Jeong J."/>
        </authorList>
    </citation>
    <scope>NUCLEOTIDE SEQUENCE [LARGE SCALE GENOMIC DNA]</scope>
    <source>
        <strain evidence="1 2">GIHE-G1</strain>
    </source>
</reference>
<dbReference type="KEGG" id="ccur:IAR63_06640"/>
<dbReference type="PROSITE" id="PS51257">
    <property type="entry name" value="PROKAR_LIPOPROTEIN"/>
    <property type="match status" value="1"/>
</dbReference>
<evidence type="ECO:0000313" key="1">
    <source>
        <dbReference type="EMBL" id="QNP30676.1"/>
    </source>
</evidence>
<dbReference type="Pfam" id="PF13416">
    <property type="entry name" value="SBP_bac_8"/>
    <property type="match status" value="1"/>
</dbReference>
<protein>
    <submittedName>
        <fullName evidence="1">ABC transporter substrate-binding protein</fullName>
    </submittedName>
</protein>
<dbReference type="PANTHER" id="PTHR43649:SF30">
    <property type="entry name" value="ABC TRANSPORTER SUBSTRATE-BINDING PROTEIN"/>
    <property type="match status" value="1"/>
</dbReference>
<dbReference type="InterPro" id="IPR006059">
    <property type="entry name" value="SBP"/>
</dbReference>
<dbReference type="SUPFAM" id="SSF53850">
    <property type="entry name" value="Periplasmic binding protein-like II"/>
    <property type="match status" value="1"/>
</dbReference>
<gene>
    <name evidence="1" type="ORF">IAR63_06640</name>
</gene>
<name>A0A7H0F3R0_9CYAN</name>
<sequence length="439" mass="48889">MIKPLLQLNRWQLSRQISILLCLLSLCSLAILSGCQNNIPQKNHITHLTLWQGINPPANRDVFQKLVTKFNQTHPNIQVDSLFILGSDMALPKILTSVVGNATPDLLVYNPGITGQIVELDAVTPLDQWWNEFPHKSEVFPNLLEELKLNGKLWSLPFWNSNVGIFYRPDLFEAAGITQTPKTWEELIAVAQKLTLDKNGDGRPEQYGILLPLGKGGWTVFTWFPFVLSAGGGIMTDNYPNLNNPAAITAIKFWQQLLQTGVATLSPPERGYEEDAFFAGRVAMQITGPWSYITKSPVPFNAFPIPIHTTPATVTGTGNIFMMKTTSEKQQAALKFLEFIVSQEFQTPWSIGTGFLPVNIKSLNSPEYQNYLQTRPWLKVFLDQIPLAGSLPTIAGFSRISENLGRAIEQTLLGKSSAEVALKQAQERLEVIWGDMSSP</sequence>
<accession>A0A7H0F3R0</accession>
<keyword evidence="2" id="KW-1185">Reference proteome</keyword>
<dbReference type="Gene3D" id="3.40.190.10">
    <property type="entry name" value="Periplasmic binding protein-like II"/>
    <property type="match status" value="1"/>
</dbReference>
<dbReference type="AlphaFoldDB" id="A0A7H0F3R0"/>
<dbReference type="PANTHER" id="PTHR43649">
    <property type="entry name" value="ARABINOSE-BINDING PROTEIN-RELATED"/>
    <property type="match status" value="1"/>
</dbReference>
<dbReference type="Proteomes" id="UP000516013">
    <property type="component" value="Chromosome"/>
</dbReference>
<dbReference type="RefSeq" id="WP_187707027.1">
    <property type="nucleotide sequence ID" value="NZ_CP060822.1"/>
</dbReference>
<dbReference type="EMBL" id="CP060822">
    <property type="protein sequence ID" value="QNP30676.1"/>
    <property type="molecule type" value="Genomic_DNA"/>
</dbReference>
<dbReference type="InterPro" id="IPR050490">
    <property type="entry name" value="Bact_solute-bd_prot1"/>
</dbReference>
<organism evidence="1 2">
    <name type="scientific">Cylindrospermopsis curvispora GIHE-G1</name>
    <dbReference type="NCBI Taxonomy" id="2666332"/>
    <lineage>
        <taxon>Bacteria</taxon>
        <taxon>Bacillati</taxon>
        <taxon>Cyanobacteriota</taxon>
        <taxon>Cyanophyceae</taxon>
        <taxon>Nostocales</taxon>
        <taxon>Aphanizomenonaceae</taxon>
        <taxon>Cylindrospermopsis</taxon>
    </lineage>
</organism>